<dbReference type="PANTHER" id="PTHR45586:SF1">
    <property type="entry name" value="LIPOPOLYSACCHARIDE ASSEMBLY PROTEIN B"/>
    <property type="match status" value="1"/>
</dbReference>
<dbReference type="Gene3D" id="1.25.40.10">
    <property type="entry name" value="Tetratricopeptide repeat domain"/>
    <property type="match status" value="4"/>
</dbReference>
<dbReference type="Proteomes" id="UP001595713">
    <property type="component" value="Unassembled WGS sequence"/>
</dbReference>
<evidence type="ECO:0000313" key="6">
    <source>
        <dbReference type="Proteomes" id="UP001595713"/>
    </source>
</evidence>
<dbReference type="InterPro" id="IPR011990">
    <property type="entry name" value="TPR-like_helical_dom_sf"/>
</dbReference>
<dbReference type="Pfam" id="PF13432">
    <property type="entry name" value="TPR_16"/>
    <property type="match status" value="4"/>
</dbReference>
<evidence type="ECO:0000256" key="4">
    <source>
        <dbReference type="SAM" id="SignalP"/>
    </source>
</evidence>
<keyword evidence="4" id="KW-0732">Signal</keyword>
<dbReference type="SUPFAM" id="SSF48452">
    <property type="entry name" value="TPR-like"/>
    <property type="match status" value="3"/>
</dbReference>
<dbReference type="Pfam" id="PF14559">
    <property type="entry name" value="TPR_19"/>
    <property type="match status" value="1"/>
</dbReference>
<dbReference type="SMART" id="SM00028">
    <property type="entry name" value="TPR"/>
    <property type="match status" value="4"/>
</dbReference>
<name>A0ABV7SU42_9SPHN</name>
<dbReference type="InterPro" id="IPR051012">
    <property type="entry name" value="CellSynth/LPSAsmb/PSIAsmb"/>
</dbReference>
<evidence type="ECO:0000256" key="2">
    <source>
        <dbReference type="ARBA" id="ARBA00022803"/>
    </source>
</evidence>
<protein>
    <submittedName>
        <fullName evidence="5">Tetratricopeptide repeat protein</fullName>
    </submittedName>
</protein>
<reference evidence="6" key="1">
    <citation type="journal article" date="2019" name="Int. J. Syst. Evol. Microbiol.">
        <title>The Global Catalogue of Microorganisms (GCM) 10K type strain sequencing project: providing services to taxonomists for standard genome sequencing and annotation.</title>
        <authorList>
            <consortium name="The Broad Institute Genomics Platform"/>
            <consortium name="The Broad Institute Genome Sequencing Center for Infectious Disease"/>
            <person name="Wu L."/>
            <person name="Ma J."/>
        </authorList>
    </citation>
    <scope>NUCLEOTIDE SEQUENCE [LARGE SCALE GENOMIC DNA]</scope>
    <source>
        <strain evidence="6">KCTC 42739</strain>
    </source>
</reference>
<evidence type="ECO:0000313" key="5">
    <source>
        <dbReference type="EMBL" id="MFC3579615.1"/>
    </source>
</evidence>
<evidence type="ECO:0000256" key="3">
    <source>
        <dbReference type="PROSITE-ProRule" id="PRU00339"/>
    </source>
</evidence>
<keyword evidence="1" id="KW-0677">Repeat</keyword>
<dbReference type="EMBL" id="JBHRXP010000002">
    <property type="protein sequence ID" value="MFC3579615.1"/>
    <property type="molecule type" value="Genomic_DNA"/>
</dbReference>
<dbReference type="PROSITE" id="PS50005">
    <property type="entry name" value="TPR"/>
    <property type="match status" value="2"/>
</dbReference>
<accession>A0ABV7SU42</accession>
<sequence length="680" mass="71411">MRKPFLIGAASIAIGMAIALASLSGTPARADANGAKLSLAKSLAAFEIGNISAARNNALDAVKADNGWGLAHAVLARTYLALGDGVPAEAELDRARAAGFDVARAHQLYAHAFLLQGDTKRALSEAAKAPPKFAGYAVRVGARALAADGDLPAAQKALAAVLAASPDNSFAWSDLGRVRYQTGDIAGAIQAAVKAIALDPANLEALTLRGELVRGQYGLIAALPWFEAALKKDYYYHPALIEYAATLGDVGRYADMLGATRRALATRPDSAQALYLQAVLAARAGQYDLSRTLMQRTNGALDSLPGALLLGGTLDYQAGGYEQAIAKWRELVGRQPMNITARRLLGAALLRSGDAPGALDMLRPIALRGDADSYTLTLVARAFERTNQRDWAGKFLDRAAFPARDKSAPFGIDDSAAVLGNLANEDPADPTRRVGYLRGLVDAGNTGEALVAAQALVRLAPGAPAAYLALGDTFAATARYAEAAEAYRRAADIRFDEPTMLRAVDALDRSGQRPAAANVLALFLSQNPQSIAAQRLAAHWQIAAGEFDAAIETLEGLRGRVGNRDAALLTELAFAYLGDNDAATGLAYAKAAYRIAPLNPATTDAYGWALYQTGANGQAAQLLEKAVSIAPEHAMLRWHLGQIYTDLGRASDARTQIAAALGDPTFEDRDAAAAVLKTLG</sequence>
<dbReference type="SUPFAM" id="SSF81901">
    <property type="entry name" value="HCP-like"/>
    <property type="match status" value="1"/>
</dbReference>
<feature type="chain" id="PRO_5046673467" evidence="4">
    <location>
        <begin position="22"/>
        <end position="680"/>
    </location>
</feature>
<keyword evidence="6" id="KW-1185">Reference proteome</keyword>
<feature type="signal peptide" evidence="4">
    <location>
        <begin position="1"/>
        <end position="21"/>
    </location>
</feature>
<feature type="repeat" description="TPR" evidence="3">
    <location>
        <begin position="464"/>
        <end position="497"/>
    </location>
</feature>
<keyword evidence="2 3" id="KW-0802">TPR repeat</keyword>
<proteinExistence type="predicted"/>
<dbReference type="RefSeq" id="WP_261293486.1">
    <property type="nucleotide sequence ID" value="NZ_JANQBK010000003.1"/>
</dbReference>
<evidence type="ECO:0000256" key="1">
    <source>
        <dbReference type="ARBA" id="ARBA00022737"/>
    </source>
</evidence>
<dbReference type="PANTHER" id="PTHR45586">
    <property type="entry name" value="TPR REPEAT-CONTAINING PROTEIN PA4667"/>
    <property type="match status" value="1"/>
</dbReference>
<comment type="caution">
    <text evidence="5">The sequence shown here is derived from an EMBL/GenBank/DDBJ whole genome shotgun (WGS) entry which is preliminary data.</text>
</comment>
<dbReference type="InterPro" id="IPR019734">
    <property type="entry name" value="TPR_rpt"/>
</dbReference>
<gene>
    <name evidence="5" type="ORF">ACFONA_05505</name>
</gene>
<organism evidence="5 6">
    <name type="scientific">Sphingomonas hylomeconis</name>
    <dbReference type="NCBI Taxonomy" id="1395958"/>
    <lineage>
        <taxon>Bacteria</taxon>
        <taxon>Pseudomonadati</taxon>
        <taxon>Pseudomonadota</taxon>
        <taxon>Alphaproteobacteria</taxon>
        <taxon>Sphingomonadales</taxon>
        <taxon>Sphingomonadaceae</taxon>
        <taxon>Sphingomonas</taxon>
    </lineage>
</organism>
<feature type="repeat" description="TPR" evidence="3">
    <location>
        <begin position="169"/>
        <end position="202"/>
    </location>
</feature>